<evidence type="ECO:0000256" key="4">
    <source>
        <dbReference type="PROSITE-ProRule" id="PRU00703"/>
    </source>
</evidence>
<evidence type="ECO:0000313" key="8">
    <source>
        <dbReference type="Proteomes" id="UP000179467"/>
    </source>
</evidence>
<dbReference type="Gene3D" id="1.10.287.950">
    <property type="entry name" value="Methyl-accepting chemotaxis protein"/>
    <property type="match status" value="1"/>
</dbReference>
<evidence type="ECO:0000313" key="7">
    <source>
        <dbReference type="EMBL" id="OHT19885.1"/>
    </source>
</evidence>
<accession>A0A1S1HCM4</accession>
<reference evidence="7 8" key="1">
    <citation type="submission" date="2016-09" db="EMBL/GenBank/DDBJ databases">
        <title>Metabolic pathway, cell adaptation mechanisms and a novel monoxygenase revealed through proteogenomic-transcription analysis of a Sphingomonas haloaromaticamans strain degrading the fungicide ortho-phenylphenol.</title>
        <authorList>
            <person name="Perruchon C."/>
            <person name="Papadopoulou E.S."/>
            <person name="Rousidou C."/>
            <person name="Vasileiadis S."/>
            <person name="Tanou G."/>
            <person name="Amoutzias G."/>
            <person name="Molassiotis A."/>
            <person name="Karpouzas D.G."/>
        </authorList>
    </citation>
    <scope>NUCLEOTIDE SEQUENCE [LARGE SCALE GENOMIC DNA]</scope>
    <source>
        <strain evidence="7 8">P3</strain>
    </source>
</reference>
<protein>
    <submittedName>
        <fullName evidence="7">Methyl-accepting chemotaxis protein IV</fullName>
    </submittedName>
</protein>
<dbReference type="Proteomes" id="UP000179467">
    <property type="component" value="Unassembled WGS sequence"/>
</dbReference>
<dbReference type="PANTHER" id="PTHR32089">
    <property type="entry name" value="METHYL-ACCEPTING CHEMOTAXIS PROTEIN MCPB"/>
    <property type="match status" value="1"/>
</dbReference>
<dbReference type="InterPro" id="IPR046342">
    <property type="entry name" value="CBS_dom_sf"/>
</dbReference>
<sequence length="424" mass="42930">MADWEAAAHPAIRIDAPLADAIDIFRAAPTLRLLPVIDGDARPLGAIFEADLKRILFNPFGHALLSNPGIGIGMALANHVRPCPTAPHDMAAGALLDAYAASGGREGLILTREGRYAGVMANGALLRLAARREAERAAGAAARLAAMDAASERFRSEAAALADELSALSTTVLHAASGIAERATLNGARVSAVASAASQASVNMAEVAAQGHGLAGALDHVRETMRVARASTVDAVAIVADGGTRAAGLAEAANEIGGVVTLIETIAGKVNLLAINATIEAARAGEAGRGFAVVAHEVKSLASQTKAAAAGIHGQVAHIRQAIGAVHAGHGDIETIVSRIDAFAGAMEEAVAEQGRATHAIAANVSEAVTASAHIHQNAEAINEAAMAAAAKACDMEEMAAVLADRSGRLRGKVGAFLEEIRAA</sequence>
<dbReference type="SMART" id="SM00283">
    <property type="entry name" value="MA"/>
    <property type="match status" value="1"/>
</dbReference>
<name>A0A1S1HCM4_9SPHN</name>
<dbReference type="GO" id="GO:0006935">
    <property type="term" value="P:chemotaxis"/>
    <property type="evidence" value="ECO:0007669"/>
    <property type="project" value="InterPro"/>
</dbReference>
<dbReference type="SUPFAM" id="SSF54631">
    <property type="entry name" value="CBS-domain pair"/>
    <property type="match status" value="1"/>
</dbReference>
<comment type="similarity">
    <text evidence="2">Belongs to the methyl-accepting chemotaxis (MCP) protein family.</text>
</comment>
<evidence type="ECO:0000256" key="3">
    <source>
        <dbReference type="PROSITE-ProRule" id="PRU00284"/>
    </source>
</evidence>
<proteinExistence type="inferred from homology"/>
<dbReference type="SUPFAM" id="SSF58104">
    <property type="entry name" value="Methyl-accepting chemotaxis protein (MCP) signaling domain"/>
    <property type="match status" value="1"/>
</dbReference>
<feature type="domain" description="Methyl-accepting transducer" evidence="5">
    <location>
        <begin position="161"/>
        <end position="393"/>
    </location>
</feature>
<dbReference type="GO" id="GO:0016020">
    <property type="term" value="C:membrane"/>
    <property type="evidence" value="ECO:0007669"/>
    <property type="project" value="InterPro"/>
</dbReference>
<dbReference type="Pfam" id="PF00571">
    <property type="entry name" value="CBS"/>
    <property type="match status" value="1"/>
</dbReference>
<evidence type="ECO:0000259" key="6">
    <source>
        <dbReference type="PROSITE" id="PS51371"/>
    </source>
</evidence>
<dbReference type="InterPro" id="IPR004089">
    <property type="entry name" value="MCPsignal_dom"/>
</dbReference>
<dbReference type="PRINTS" id="PR00260">
    <property type="entry name" value="CHEMTRNSDUCR"/>
</dbReference>
<dbReference type="AlphaFoldDB" id="A0A1S1HCM4"/>
<evidence type="ECO:0000256" key="1">
    <source>
        <dbReference type="ARBA" id="ARBA00023224"/>
    </source>
</evidence>
<dbReference type="PANTHER" id="PTHR32089:SF112">
    <property type="entry name" value="LYSOZYME-LIKE PROTEIN-RELATED"/>
    <property type="match status" value="1"/>
</dbReference>
<gene>
    <name evidence="7" type="primary">tap</name>
    <name evidence="7" type="ORF">BHE75_01878</name>
</gene>
<evidence type="ECO:0000256" key="2">
    <source>
        <dbReference type="ARBA" id="ARBA00029447"/>
    </source>
</evidence>
<evidence type="ECO:0000259" key="5">
    <source>
        <dbReference type="PROSITE" id="PS50111"/>
    </source>
</evidence>
<dbReference type="InterPro" id="IPR000644">
    <property type="entry name" value="CBS_dom"/>
</dbReference>
<dbReference type="EMBL" id="MIPT01000001">
    <property type="protein sequence ID" value="OHT19885.1"/>
    <property type="molecule type" value="Genomic_DNA"/>
</dbReference>
<comment type="caution">
    <text evidence="7">The sequence shown here is derived from an EMBL/GenBank/DDBJ whole genome shotgun (WGS) entry which is preliminary data.</text>
</comment>
<dbReference type="PROSITE" id="PS50111">
    <property type="entry name" value="CHEMOTAXIS_TRANSDUC_2"/>
    <property type="match status" value="1"/>
</dbReference>
<dbReference type="Pfam" id="PF00015">
    <property type="entry name" value="MCPsignal"/>
    <property type="match status" value="1"/>
</dbReference>
<dbReference type="PROSITE" id="PS51371">
    <property type="entry name" value="CBS"/>
    <property type="match status" value="1"/>
</dbReference>
<organism evidence="7 8">
    <name type="scientific">Edaphosphingomonas haloaromaticamans</name>
    <dbReference type="NCBI Taxonomy" id="653954"/>
    <lineage>
        <taxon>Bacteria</taxon>
        <taxon>Pseudomonadati</taxon>
        <taxon>Pseudomonadota</taxon>
        <taxon>Alphaproteobacteria</taxon>
        <taxon>Sphingomonadales</taxon>
        <taxon>Rhizorhabdaceae</taxon>
        <taxon>Edaphosphingomonas</taxon>
    </lineage>
</organism>
<dbReference type="OrthoDB" id="7441210at2"/>
<keyword evidence="1 3" id="KW-0807">Transducer</keyword>
<feature type="domain" description="CBS" evidence="6">
    <location>
        <begin position="1"/>
        <end position="64"/>
    </location>
</feature>
<keyword evidence="4" id="KW-0129">CBS domain</keyword>
<dbReference type="InterPro" id="IPR004090">
    <property type="entry name" value="Chemotax_Me-accpt_rcpt"/>
</dbReference>
<keyword evidence="8" id="KW-1185">Reference proteome</keyword>
<dbReference type="GO" id="GO:0007165">
    <property type="term" value="P:signal transduction"/>
    <property type="evidence" value="ECO:0007669"/>
    <property type="project" value="UniProtKB-KW"/>
</dbReference>
<dbReference type="GO" id="GO:0004888">
    <property type="term" value="F:transmembrane signaling receptor activity"/>
    <property type="evidence" value="ECO:0007669"/>
    <property type="project" value="InterPro"/>
</dbReference>